<feature type="transmembrane region" description="Helical" evidence="2">
    <location>
        <begin position="41"/>
        <end position="61"/>
    </location>
</feature>
<feature type="transmembrane region" description="Helical" evidence="2">
    <location>
        <begin position="67"/>
        <end position="87"/>
    </location>
</feature>
<reference evidence="3" key="1">
    <citation type="journal article" date="2023" name="Int. J. Syst. Evol. Microbiol.">
        <title>Streptomyces meridianus sp. nov. isolated from brackish water of the Tagus estuary in Alcochete, Portugal.</title>
        <authorList>
            <person name="Santos J.D.N."/>
            <person name="Klimek D."/>
            <person name="Calusinska M."/>
            <person name="Lobo Da Cunha A."/>
            <person name="Catita J."/>
            <person name="Goncalves H."/>
            <person name="Gonzalez I."/>
            <person name="Reyes F."/>
            <person name="Lage O.M."/>
        </authorList>
    </citation>
    <scope>NUCLEOTIDE SEQUENCE</scope>
    <source>
        <strain evidence="3">MTZ3.1</strain>
    </source>
</reference>
<dbReference type="Proteomes" id="UP001167160">
    <property type="component" value="Unassembled WGS sequence"/>
</dbReference>
<keyword evidence="4" id="KW-1185">Reference proteome</keyword>
<feature type="region of interest" description="Disordered" evidence="1">
    <location>
        <begin position="1"/>
        <end position="29"/>
    </location>
</feature>
<dbReference type="EMBL" id="JAMQGM010000051">
    <property type="protein sequence ID" value="MCM2580136.1"/>
    <property type="molecule type" value="Genomic_DNA"/>
</dbReference>
<proteinExistence type="predicted"/>
<gene>
    <name evidence="3" type="ORF">M1E25_22775</name>
</gene>
<evidence type="ECO:0000256" key="1">
    <source>
        <dbReference type="SAM" id="MobiDB-lite"/>
    </source>
</evidence>
<comment type="caution">
    <text evidence="3">The sequence shown here is derived from an EMBL/GenBank/DDBJ whole genome shotgun (WGS) entry which is preliminary data.</text>
</comment>
<keyword evidence="2" id="KW-1133">Transmembrane helix</keyword>
<feature type="compositionally biased region" description="Basic and acidic residues" evidence="1">
    <location>
        <begin position="1"/>
        <end position="18"/>
    </location>
</feature>
<evidence type="ECO:0000256" key="2">
    <source>
        <dbReference type="SAM" id="Phobius"/>
    </source>
</evidence>
<sequence length="114" mass="11525">MTAHDERSDRAEQLRDGSEAPGAQGVAADGAREVRQARLTCTRVGVVVVIAGVVGLLAPLVHGELAGVGTLFLSGGTTLAAVGVLLARRVPPRLALAVILAGLVVMVVGDPVMP</sequence>
<accession>A0ABT0XC92</accession>
<feature type="transmembrane region" description="Helical" evidence="2">
    <location>
        <begin position="94"/>
        <end position="113"/>
    </location>
</feature>
<organism evidence="3 4">
    <name type="scientific">Streptomyces meridianus</name>
    <dbReference type="NCBI Taxonomy" id="2938945"/>
    <lineage>
        <taxon>Bacteria</taxon>
        <taxon>Bacillati</taxon>
        <taxon>Actinomycetota</taxon>
        <taxon>Actinomycetes</taxon>
        <taxon>Kitasatosporales</taxon>
        <taxon>Streptomycetaceae</taxon>
        <taxon>Streptomyces</taxon>
    </lineage>
</organism>
<protein>
    <submittedName>
        <fullName evidence="3">Uncharacterized protein</fullName>
    </submittedName>
</protein>
<evidence type="ECO:0000313" key="3">
    <source>
        <dbReference type="EMBL" id="MCM2580136.1"/>
    </source>
</evidence>
<evidence type="ECO:0000313" key="4">
    <source>
        <dbReference type="Proteomes" id="UP001167160"/>
    </source>
</evidence>
<keyword evidence="2" id="KW-0812">Transmembrane</keyword>
<name>A0ABT0XC92_9ACTN</name>
<dbReference type="RefSeq" id="WP_251418683.1">
    <property type="nucleotide sequence ID" value="NZ_JAMQGM010000051.1"/>
</dbReference>
<keyword evidence="2" id="KW-0472">Membrane</keyword>